<keyword evidence="2" id="KW-1185">Reference proteome</keyword>
<evidence type="ECO:0000313" key="3">
    <source>
        <dbReference type="RefSeq" id="XP_014522928.1"/>
    </source>
</evidence>
<dbReference type="Pfam" id="PF25597">
    <property type="entry name" value="SH3_retrovirus"/>
    <property type="match status" value="1"/>
</dbReference>
<dbReference type="KEGG" id="vra:106779349"/>
<dbReference type="AlphaFoldDB" id="A0A1S3VX32"/>
<reference evidence="3" key="1">
    <citation type="submission" date="2025-08" db="UniProtKB">
        <authorList>
            <consortium name="RefSeq"/>
        </authorList>
    </citation>
    <scope>IDENTIFICATION</scope>
    <source>
        <tissue evidence="3">Leaf</tissue>
    </source>
</reference>
<dbReference type="GeneID" id="106779349"/>
<dbReference type="OrthoDB" id="1434891at2759"/>
<sequence length="363" mass="41535">MHDLFSTKGINHQTTYVETPEQNGVMLTLVLQNDTPHERLHGSPYDLSMLYIFGCLYYANTTTAHRKKFDDHVVPGIFLGFKQHTKGYLFLNLKNHKVDISRNVVFHENVFLYQNIHQNDNSLYLPLPINYTHNYDDILLFRSTTASTNDIPNNTSTDITQIDDIGNDTSTSVRRSSRSRKFPAYLKDFKTNSIVRYPVKNYLSYVHLSTNFKHTILSIYPNVEPTCYSVASKQTQWVTTMRAELDALQANNTWVLTTLPPNKTAIACRWNLGDLTYFLGLEDARNSKGIHLNQRNHVLDLLAETSMFDSSPIPTPIVPKQSSTNTYRSLDDVVATSYRRHIGKLIYLTTARPDITFVVNSLS</sequence>
<dbReference type="InterPro" id="IPR057670">
    <property type="entry name" value="SH3_retrovirus"/>
</dbReference>
<dbReference type="PANTHER" id="PTHR42648">
    <property type="entry name" value="TRANSPOSASE, PUTATIVE-RELATED"/>
    <property type="match status" value="1"/>
</dbReference>
<name>A0A1S3VX32_VIGRR</name>
<dbReference type="STRING" id="3916.A0A1S3VX32"/>
<protein>
    <submittedName>
        <fullName evidence="3">Uncharacterized protein LOC106779349</fullName>
    </submittedName>
</protein>
<evidence type="ECO:0000313" key="2">
    <source>
        <dbReference type="Proteomes" id="UP000087766"/>
    </source>
</evidence>
<evidence type="ECO:0000259" key="1">
    <source>
        <dbReference type="Pfam" id="PF25597"/>
    </source>
</evidence>
<dbReference type="RefSeq" id="XP_014522928.1">
    <property type="nucleotide sequence ID" value="XM_014667442.1"/>
</dbReference>
<dbReference type="InterPro" id="IPR039537">
    <property type="entry name" value="Retrotran_Ty1/copia-like"/>
</dbReference>
<feature type="domain" description="Retroviral polymerase SH3-like" evidence="1">
    <location>
        <begin position="55"/>
        <end position="115"/>
    </location>
</feature>
<accession>A0A1S3VX32</accession>
<gene>
    <name evidence="3" type="primary">LOC106779349</name>
</gene>
<dbReference type="Proteomes" id="UP000087766">
    <property type="component" value="Unplaced"/>
</dbReference>
<proteinExistence type="predicted"/>
<dbReference type="PANTHER" id="PTHR42648:SF31">
    <property type="entry name" value="RNA-DIRECTED DNA POLYMERASE"/>
    <property type="match status" value="1"/>
</dbReference>
<organism evidence="2 3">
    <name type="scientific">Vigna radiata var. radiata</name>
    <name type="common">Mung bean</name>
    <name type="synonym">Phaseolus aureus</name>
    <dbReference type="NCBI Taxonomy" id="3916"/>
    <lineage>
        <taxon>Eukaryota</taxon>
        <taxon>Viridiplantae</taxon>
        <taxon>Streptophyta</taxon>
        <taxon>Embryophyta</taxon>
        <taxon>Tracheophyta</taxon>
        <taxon>Spermatophyta</taxon>
        <taxon>Magnoliopsida</taxon>
        <taxon>eudicotyledons</taxon>
        <taxon>Gunneridae</taxon>
        <taxon>Pentapetalae</taxon>
        <taxon>rosids</taxon>
        <taxon>fabids</taxon>
        <taxon>Fabales</taxon>
        <taxon>Fabaceae</taxon>
        <taxon>Papilionoideae</taxon>
        <taxon>50 kb inversion clade</taxon>
        <taxon>NPAAA clade</taxon>
        <taxon>indigoferoid/millettioid clade</taxon>
        <taxon>Phaseoleae</taxon>
        <taxon>Vigna</taxon>
    </lineage>
</organism>